<organism evidence="5 6">
    <name type="scientific">Araneus ventricosus</name>
    <name type="common">Orbweaver spider</name>
    <name type="synonym">Epeira ventricosa</name>
    <dbReference type="NCBI Taxonomy" id="182803"/>
    <lineage>
        <taxon>Eukaryota</taxon>
        <taxon>Metazoa</taxon>
        <taxon>Ecdysozoa</taxon>
        <taxon>Arthropoda</taxon>
        <taxon>Chelicerata</taxon>
        <taxon>Arachnida</taxon>
        <taxon>Araneae</taxon>
        <taxon>Araneomorphae</taxon>
        <taxon>Entelegynae</taxon>
        <taxon>Araneoidea</taxon>
        <taxon>Araneidae</taxon>
        <taxon>Araneus</taxon>
    </lineage>
</organism>
<reference evidence="5 6" key="1">
    <citation type="journal article" date="2019" name="Sci. Rep.">
        <title>Orb-weaving spider Araneus ventricosus genome elucidates the spidroin gene catalogue.</title>
        <authorList>
            <person name="Kono N."/>
            <person name="Nakamura H."/>
            <person name="Ohtoshi R."/>
            <person name="Moran D.A.P."/>
            <person name="Shinohara A."/>
            <person name="Yoshida Y."/>
            <person name="Fujiwara M."/>
            <person name="Mori M."/>
            <person name="Tomita M."/>
            <person name="Arakawa K."/>
        </authorList>
    </citation>
    <scope>NUCLEOTIDE SEQUENCE [LARGE SCALE GENOMIC DNA]</scope>
</reference>
<evidence type="ECO:0000313" key="2">
    <source>
        <dbReference type="EMBL" id="GBL63058.1"/>
    </source>
</evidence>
<sequence length="76" mass="8301">MILSSRYYPSGDPGRGGLVVRSRNPGRRVLGSKPDSTEEPPSPLTPWLFGRMRNELESPNLSGHLPHNPTPAITVP</sequence>
<evidence type="ECO:0000313" key="3">
    <source>
        <dbReference type="EMBL" id="GBL63078.1"/>
    </source>
</evidence>
<keyword evidence="6" id="KW-1185">Reference proteome</keyword>
<proteinExistence type="predicted"/>
<protein>
    <submittedName>
        <fullName evidence="5">Uncharacterized protein</fullName>
    </submittedName>
</protein>
<dbReference type="Proteomes" id="UP000499080">
    <property type="component" value="Unassembled WGS sequence"/>
</dbReference>
<dbReference type="EMBL" id="BGPR01076880">
    <property type="protein sequence ID" value="GBL63058.1"/>
    <property type="molecule type" value="Genomic_DNA"/>
</dbReference>
<dbReference type="EMBL" id="BGPR01076883">
    <property type="protein sequence ID" value="GBL63078.1"/>
    <property type="molecule type" value="Genomic_DNA"/>
</dbReference>
<accession>A0A4Y1ZRD5</accession>
<evidence type="ECO:0000256" key="1">
    <source>
        <dbReference type="SAM" id="MobiDB-lite"/>
    </source>
</evidence>
<dbReference type="EMBL" id="BGPR01076893">
    <property type="protein sequence ID" value="GBL63144.1"/>
    <property type="molecule type" value="Genomic_DNA"/>
</dbReference>
<dbReference type="AlphaFoldDB" id="A0A4Y1ZRD5"/>
<feature type="region of interest" description="Disordered" evidence="1">
    <location>
        <begin position="1"/>
        <end position="76"/>
    </location>
</feature>
<comment type="caution">
    <text evidence="5">The sequence shown here is derived from an EMBL/GenBank/DDBJ whole genome shotgun (WGS) entry which is preliminary data.</text>
</comment>
<gene>
    <name evidence="5" type="ORF">AVEN_164685_1</name>
    <name evidence="2" type="ORF">AVEN_192637_1</name>
    <name evidence="3" type="ORF">AVEN_35184_1</name>
    <name evidence="4" type="ORF">AVEN_92182_1</name>
</gene>
<name>A0A4Y1ZRD5_ARAVE</name>
<evidence type="ECO:0000313" key="4">
    <source>
        <dbReference type="EMBL" id="GBL63105.1"/>
    </source>
</evidence>
<evidence type="ECO:0000313" key="6">
    <source>
        <dbReference type="Proteomes" id="UP000499080"/>
    </source>
</evidence>
<dbReference type="EMBL" id="BGPR01076888">
    <property type="protein sequence ID" value="GBL63105.1"/>
    <property type="molecule type" value="Genomic_DNA"/>
</dbReference>
<evidence type="ECO:0000313" key="5">
    <source>
        <dbReference type="EMBL" id="GBL63144.1"/>
    </source>
</evidence>